<evidence type="ECO:0000313" key="1">
    <source>
        <dbReference type="EMBL" id="VDK26657.1"/>
    </source>
</evidence>
<dbReference type="EMBL" id="UYRS01004199">
    <property type="protein sequence ID" value="VDK26657.1"/>
    <property type="molecule type" value="Genomic_DNA"/>
</dbReference>
<dbReference type="WBParaSite" id="TASK_0000293801-mRNA-1">
    <property type="protein sequence ID" value="TASK_0000293801-mRNA-1"/>
    <property type="gene ID" value="TASK_0000293801"/>
</dbReference>
<evidence type="ECO:0000313" key="5">
    <source>
        <dbReference type="WBParaSite" id="TASK_0000293801-mRNA-1"/>
    </source>
</evidence>
<evidence type="ECO:0000313" key="3">
    <source>
        <dbReference type="Proteomes" id="UP000282613"/>
    </source>
</evidence>
<keyword evidence="3" id="KW-1185">Reference proteome</keyword>
<dbReference type="AlphaFoldDB" id="A0A0R3VZU4"/>
<name>A0A0R3VZU4_TAEAS</name>
<dbReference type="EMBL" id="UYRS01004203">
    <property type="protein sequence ID" value="VDK26660.1"/>
    <property type="molecule type" value="Genomic_DNA"/>
</dbReference>
<evidence type="ECO:0000313" key="4">
    <source>
        <dbReference type="WBParaSite" id="TASK_0000293701-mRNA-1"/>
    </source>
</evidence>
<sequence length="132" mass="14435">MASPAAQQTHMMKLQQLYRTIDTLTDGQVSIVGIGGIMAKYSLLPEAGDFDPSNHFWGKSEDLVQLARNSVHLLASLPINGLHFTPNLAWIERSPVSGCLSSEEEEELKINEYANAVASGDEASENYDLAEK</sequence>
<reference evidence="4 5" key="1">
    <citation type="submission" date="2017-02" db="UniProtKB">
        <authorList>
            <consortium name="WormBaseParasite"/>
        </authorList>
    </citation>
    <scope>IDENTIFICATION</scope>
</reference>
<proteinExistence type="predicted"/>
<evidence type="ECO:0000313" key="2">
    <source>
        <dbReference type="EMBL" id="VDK26660.1"/>
    </source>
</evidence>
<gene>
    <name evidence="1" type="ORF">TASK_LOCUS2938</name>
    <name evidence="2" type="ORF">TASK_LOCUS2940</name>
</gene>
<protein>
    <submittedName>
        <fullName evidence="4 5">Aldo_ket_red domain-containing protein</fullName>
    </submittedName>
</protein>
<reference evidence="1 3" key="2">
    <citation type="submission" date="2018-11" db="EMBL/GenBank/DDBJ databases">
        <authorList>
            <consortium name="Pathogen Informatics"/>
        </authorList>
    </citation>
    <scope>NUCLEOTIDE SEQUENCE [LARGE SCALE GENOMIC DNA]</scope>
</reference>
<dbReference type="WBParaSite" id="TASK_0000293701-mRNA-1">
    <property type="protein sequence ID" value="TASK_0000293701-mRNA-1"/>
    <property type="gene ID" value="TASK_0000293701"/>
</dbReference>
<dbReference type="OrthoDB" id="5596422at2759"/>
<accession>A0A0R3VZU4</accession>
<dbReference type="Proteomes" id="UP000282613">
    <property type="component" value="Unassembled WGS sequence"/>
</dbReference>
<organism evidence="5">
    <name type="scientific">Taenia asiatica</name>
    <name type="common">Asian tapeworm</name>
    <dbReference type="NCBI Taxonomy" id="60517"/>
    <lineage>
        <taxon>Eukaryota</taxon>
        <taxon>Metazoa</taxon>
        <taxon>Spiralia</taxon>
        <taxon>Lophotrochozoa</taxon>
        <taxon>Platyhelminthes</taxon>
        <taxon>Cestoda</taxon>
        <taxon>Eucestoda</taxon>
        <taxon>Cyclophyllidea</taxon>
        <taxon>Taeniidae</taxon>
        <taxon>Taenia</taxon>
    </lineage>
</organism>